<dbReference type="EMBL" id="LXQA010129212">
    <property type="protein sequence ID" value="MCI22211.1"/>
    <property type="molecule type" value="Genomic_DNA"/>
</dbReference>
<dbReference type="Proteomes" id="UP000265520">
    <property type="component" value="Unassembled WGS sequence"/>
</dbReference>
<evidence type="ECO:0000313" key="1">
    <source>
        <dbReference type="EMBL" id="MCI22211.1"/>
    </source>
</evidence>
<feature type="non-terminal residue" evidence="1">
    <location>
        <position position="1"/>
    </location>
</feature>
<reference evidence="1 2" key="1">
    <citation type="journal article" date="2018" name="Front. Plant Sci.">
        <title>Red Clover (Trifolium pratense) and Zigzag Clover (T. medium) - A Picture of Genomic Similarities and Differences.</title>
        <authorList>
            <person name="Dluhosova J."/>
            <person name="Istvanek J."/>
            <person name="Nedelnik J."/>
            <person name="Repkova J."/>
        </authorList>
    </citation>
    <scope>NUCLEOTIDE SEQUENCE [LARGE SCALE GENOMIC DNA]</scope>
    <source>
        <strain evidence="2">cv. 10/8</strain>
        <tissue evidence="1">Leaf</tissue>
    </source>
</reference>
<organism evidence="1 2">
    <name type="scientific">Trifolium medium</name>
    <dbReference type="NCBI Taxonomy" id="97028"/>
    <lineage>
        <taxon>Eukaryota</taxon>
        <taxon>Viridiplantae</taxon>
        <taxon>Streptophyta</taxon>
        <taxon>Embryophyta</taxon>
        <taxon>Tracheophyta</taxon>
        <taxon>Spermatophyta</taxon>
        <taxon>Magnoliopsida</taxon>
        <taxon>eudicotyledons</taxon>
        <taxon>Gunneridae</taxon>
        <taxon>Pentapetalae</taxon>
        <taxon>rosids</taxon>
        <taxon>fabids</taxon>
        <taxon>Fabales</taxon>
        <taxon>Fabaceae</taxon>
        <taxon>Papilionoideae</taxon>
        <taxon>50 kb inversion clade</taxon>
        <taxon>NPAAA clade</taxon>
        <taxon>Hologalegina</taxon>
        <taxon>IRL clade</taxon>
        <taxon>Trifolieae</taxon>
        <taxon>Trifolium</taxon>
    </lineage>
</organism>
<dbReference type="AlphaFoldDB" id="A0A392QD02"/>
<protein>
    <submittedName>
        <fullName evidence="1">Uncharacterized protein</fullName>
    </submittedName>
</protein>
<accession>A0A392QD02</accession>
<sequence>LFEWEKEMVEVCSGLVFSVKRAVGEGDSWKWKEESYSVKEAYQVIKEGEEDCEVECEWYRDVWN</sequence>
<keyword evidence="2" id="KW-1185">Reference proteome</keyword>
<evidence type="ECO:0000313" key="2">
    <source>
        <dbReference type="Proteomes" id="UP000265520"/>
    </source>
</evidence>
<comment type="caution">
    <text evidence="1">The sequence shown here is derived from an EMBL/GenBank/DDBJ whole genome shotgun (WGS) entry which is preliminary data.</text>
</comment>
<proteinExistence type="predicted"/>
<name>A0A392QD02_9FABA</name>